<feature type="compositionally biased region" description="Low complexity" evidence="1">
    <location>
        <begin position="449"/>
        <end position="479"/>
    </location>
</feature>
<feature type="transmembrane region" description="Helical" evidence="2">
    <location>
        <begin position="21"/>
        <end position="42"/>
    </location>
</feature>
<keyword evidence="2" id="KW-1133">Transmembrane helix</keyword>
<dbReference type="EMBL" id="JAABOJ010000007">
    <property type="protein sequence ID" value="KAF3285313.1"/>
    <property type="molecule type" value="Genomic_DNA"/>
</dbReference>
<sequence length="631" mass="69566">MEFFRKPSTYIHTYLLASRTFVTILFLVYIIHTYLLFLNLSIDIRRPVNNNKIMTVTSIPHLPDFKLLPYKLPQTTTGTPPSSDSDSNSNSSTPPIKILRTSSWTYCGPLLDFPVSKDGEADDSSLPPSYHTWHRATIRGEPLINLLKPFLLFAHEFIKSNGLKHYWITIRASLPTNDFNTPRWHVDDDFFDRGSAANLNNSNSNHHVPHTTTSYNYNNSNSNPKINRTQWKLATTLLGPGTMFATNTTSARQTLKAVKQAVKTSSPSHTCTSVICLGCANLAECVRKALADELKHVEVVQSKDGECCFFKVGDGIGAVHSEPRMDGGERVFVNIVPGREEELREVMGKWGMEEWPRAWCLGPDIGDELIETDPPLTSTVIFDDVDTSHTAPADKGGSKTSLELFIEPTDSVSKSTESPPSETLKPTKPDASNSNTDDSPPPLTDSDSDYNNSTSNSNSTSKKPTGKPKPSSSSSAPPEDVVEEQPPETTTAFFQKLVKVHINPTQAPNYPTKPTNYPPFADYEQGIVYVKGIPHQILAADTNYNRLKQAEDGIGWEEADKKDDKQKQEELEQELEHQDRLVAGGAGGDGHVVYSADVTSGEENAVKKAVFFSVIAAGIITIGLLAFFGVF</sequence>
<reference evidence="3 4" key="1">
    <citation type="submission" date="2020-01" db="EMBL/GenBank/DDBJ databases">
        <authorList>
            <person name="Palmer J.M."/>
        </authorList>
    </citation>
    <scope>NUCLEOTIDE SEQUENCE [LARGE SCALE GENOMIC DNA]</scope>
    <source>
        <strain evidence="3 4">TWF970</strain>
    </source>
</reference>
<dbReference type="Proteomes" id="UP000474640">
    <property type="component" value="Unassembled WGS sequence"/>
</dbReference>
<evidence type="ECO:0000313" key="3">
    <source>
        <dbReference type="EMBL" id="KAF3285313.1"/>
    </source>
</evidence>
<organism evidence="3 4">
    <name type="scientific">Orbilia oligospora</name>
    <name type="common">Nematode-trapping fungus</name>
    <name type="synonym">Arthrobotrys oligospora</name>
    <dbReference type="NCBI Taxonomy" id="2813651"/>
    <lineage>
        <taxon>Eukaryota</taxon>
        <taxon>Fungi</taxon>
        <taxon>Dikarya</taxon>
        <taxon>Ascomycota</taxon>
        <taxon>Pezizomycotina</taxon>
        <taxon>Orbiliomycetes</taxon>
        <taxon>Orbiliales</taxon>
        <taxon>Orbiliaceae</taxon>
        <taxon>Orbilia</taxon>
    </lineage>
</organism>
<feature type="compositionally biased region" description="Polar residues" evidence="1">
    <location>
        <begin position="410"/>
        <end position="421"/>
    </location>
</feature>
<name>A0A7C8VBA2_ORBOL</name>
<dbReference type="OrthoDB" id="10261951at2759"/>
<proteinExistence type="predicted"/>
<protein>
    <submittedName>
        <fullName evidence="3">Uncharacterized protein</fullName>
    </submittedName>
</protein>
<evidence type="ECO:0000256" key="1">
    <source>
        <dbReference type="SAM" id="MobiDB-lite"/>
    </source>
</evidence>
<accession>A0A7C8VBA2</accession>
<comment type="caution">
    <text evidence="3">The sequence shown here is derived from an EMBL/GenBank/DDBJ whole genome shotgun (WGS) entry which is preliminary data.</text>
</comment>
<evidence type="ECO:0000256" key="2">
    <source>
        <dbReference type="SAM" id="Phobius"/>
    </source>
</evidence>
<evidence type="ECO:0000313" key="4">
    <source>
        <dbReference type="Proteomes" id="UP000474640"/>
    </source>
</evidence>
<gene>
    <name evidence="3" type="ORF">TWF970_010382</name>
</gene>
<keyword evidence="2" id="KW-0812">Transmembrane</keyword>
<dbReference type="AlphaFoldDB" id="A0A7C8VBA2"/>
<feature type="transmembrane region" description="Helical" evidence="2">
    <location>
        <begin position="609"/>
        <end position="630"/>
    </location>
</feature>
<keyword evidence="2" id="KW-0472">Membrane</keyword>
<feature type="region of interest" description="Disordered" evidence="1">
    <location>
        <begin position="409"/>
        <end position="487"/>
    </location>
</feature>